<feature type="compositionally biased region" description="Low complexity" evidence="1">
    <location>
        <begin position="212"/>
        <end position="230"/>
    </location>
</feature>
<evidence type="ECO:0000313" key="2">
    <source>
        <dbReference type="EMBL" id="KAH7031376.1"/>
    </source>
</evidence>
<dbReference type="GeneID" id="70177601"/>
<dbReference type="EMBL" id="JAGTJQ010000005">
    <property type="protein sequence ID" value="KAH7031376.1"/>
    <property type="molecule type" value="Genomic_DNA"/>
</dbReference>
<dbReference type="OrthoDB" id="4505928at2759"/>
<sequence>MPRKVSSITSSLSLPLLPLSERRAPQKKTHIPERTHTKRGRGDTQVRVPADPAQSRLNQQRSRARRREHVADLERRLREREGQAVQASVEMQAASRYVAWKNEMLMGLLERRFGVARGEVEGWLDEEWKKTASGMRLDLPGREAVRGEEEGDGVRGLLTATSGHHQIMRIVAEEEEGEEEEEECDDGCVCRNGSSDRKVTPDCYRTDTRTMATTSSQPDSASQPDSNSAAMPPPQTSRQMVEMTSCDEAADMIASLQGHGNVNDARRLLGCPNSSDCKVKNTQLFQLMVETT</sequence>
<feature type="compositionally biased region" description="Low complexity" evidence="1">
    <location>
        <begin position="1"/>
        <end position="19"/>
    </location>
</feature>
<protein>
    <recommendedName>
        <fullName evidence="4">BZIP domain-containing protein</fullName>
    </recommendedName>
</protein>
<keyword evidence="3" id="KW-1185">Reference proteome</keyword>
<dbReference type="PANTHER" id="PTHR42070:SF1">
    <property type="entry name" value="FILAMENT ASSOCIATED PROTEIN, PUTATIVE (AFU_ORTHOLOGUE AFUA_8G06630)-RELATED"/>
    <property type="match status" value="1"/>
</dbReference>
<dbReference type="Proteomes" id="UP000756346">
    <property type="component" value="Unassembled WGS sequence"/>
</dbReference>
<proteinExistence type="predicted"/>
<gene>
    <name evidence="2" type="ORF">B0I36DRAFT_122193</name>
</gene>
<dbReference type="PANTHER" id="PTHR42070">
    <property type="entry name" value="FILAMENT ASSOCIATED PROTEIN, PUTATIVE (AFU_ORTHOLOGUE AFUA_8G06630)-RELATED"/>
    <property type="match status" value="1"/>
</dbReference>
<name>A0A9P8Y6T7_9PEZI</name>
<evidence type="ECO:0000313" key="3">
    <source>
        <dbReference type="Proteomes" id="UP000756346"/>
    </source>
</evidence>
<feature type="region of interest" description="Disordered" evidence="1">
    <location>
        <begin position="208"/>
        <end position="240"/>
    </location>
</feature>
<evidence type="ECO:0000256" key="1">
    <source>
        <dbReference type="SAM" id="MobiDB-lite"/>
    </source>
</evidence>
<accession>A0A9P8Y6T7</accession>
<comment type="caution">
    <text evidence="2">The sequence shown here is derived from an EMBL/GenBank/DDBJ whole genome shotgun (WGS) entry which is preliminary data.</text>
</comment>
<feature type="compositionally biased region" description="Basic and acidic residues" evidence="1">
    <location>
        <begin position="20"/>
        <end position="44"/>
    </location>
</feature>
<dbReference type="AlphaFoldDB" id="A0A9P8Y6T7"/>
<feature type="region of interest" description="Disordered" evidence="1">
    <location>
        <begin position="1"/>
        <end position="70"/>
    </location>
</feature>
<dbReference type="CDD" id="cd14688">
    <property type="entry name" value="bZIP_YAP"/>
    <property type="match status" value="1"/>
</dbReference>
<organism evidence="2 3">
    <name type="scientific">Microdochium trichocladiopsis</name>
    <dbReference type="NCBI Taxonomy" id="1682393"/>
    <lineage>
        <taxon>Eukaryota</taxon>
        <taxon>Fungi</taxon>
        <taxon>Dikarya</taxon>
        <taxon>Ascomycota</taxon>
        <taxon>Pezizomycotina</taxon>
        <taxon>Sordariomycetes</taxon>
        <taxon>Xylariomycetidae</taxon>
        <taxon>Xylariales</taxon>
        <taxon>Microdochiaceae</taxon>
        <taxon>Microdochium</taxon>
    </lineage>
</organism>
<dbReference type="RefSeq" id="XP_046013056.1">
    <property type="nucleotide sequence ID" value="XM_046148055.1"/>
</dbReference>
<evidence type="ECO:0008006" key="4">
    <source>
        <dbReference type="Google" id="ProtNLM"/>
    </source>
</evidence>
<reference evidence="2" key="1">
    <citation type="journal article" date="2021" name="Nat. Commun.">
        <title>Genetic determinants of endophytism in the Arabidopsis root mycobiome.</title>
        <authorList>
            <person name="Mesny F."/>
            <person name="Miyauchi S."/>
            <person name="Thiergart T."/>
            <person name="Pickel B."/>
            <person name="Atanasova L."/>
            <person name="Karlsson M."/>
            <person name="Huettel B."/>
            <person name="Barry K.W."/>
            <person name="Haridas S."/>
            <person name="Chen C."/>
            <person name="Bauer D."/>
            <person name="Andreopoulos W."/>
            <person name="Pangilinan J."/>
            <person name="LaButti K."/>
            <person name="Riley R."/>
            <person name="Lipzen A."/>
            <person name="Clum A."/>
            <person name="Drula E."/>
            <person name="Henrissat B."/>
            <person name="Kohler A."/>
            <person name="Grigoriev I.V."/>
            <person name="Martin F.M."/>
            <person name="Hacquard S."/>
        </authorList>
    </citation>
    <scope>NUCLEOTIDE SEQUENCE</scope>
    <source>
        <strain evidence="2">MPI-CAGE-CH-0230</strain>
    </source>
</reference>